<sequence length="130" mass="14333">MIERVTHRWRRELAEQEAAVTAGTLSADDAYALTSFPPAFVAAVDSALQAYEDEIASLDRPTDDAVWPTVERVVVALNGVDAAFGQHIETMTREDLSEYIEQVLAGAGIDVEALLERRGVEEAAGEWRDW</sequence>
<evidence type="ECO:0000313" key="1">
    <source>
        <dbReference type="EMBL" id="PRX17739.1"/>
    </source>
</evidence>
<gene>
    <name evidence="1" type="ORF">CLV67_115242</name>
</gene>
<dbReference type="Proteomes" id="UP000239415">
    <property type="component" value="Unassembled WGS sequence"/>
</dbReference>
<name>A0A2T0K518_9ACTN</name>
<accession>A0A2T0K518</accession>
<keyword evidence="2" id="KW-1185">Reference proteome</keyword>
<dbReference type="RefSeq" id="WP_106325161.1">
    <property type="nucleotide sequence ID" value="NZ_BOMO01000158.1"/>
</dbReference>
<dbReference type="AlphaFoldDB" id="A0A2T0K518"/>
<reference evidence="1 2" key="1">
    <citation type="submission" date="2018-03" db="EMBL/GenBank/DDBJ databases">
        <title>Genomic Encyclopedia of Archaeal and Bacterial Type Strains, Phase II (KMG-II): from individual species to whole genera.</title>
        <authorList>
            <person name="Goeker M."/>
        </authorList>
    </citation>
    <scope>NUCLEOTIDE SEQUENCE [LARGE SCALE GENOMIC DNA]</scope>
    <source>
        <strain evidence="1 2">DSM 43146</strain>
    </source>
</reference>
<dbReference type="EMBL" id="PVMZ01000015">
    <property type="protein sequence ID" value="PRX17739.1"/>
    <property type="molecule type" value="Genomic_DNA"/>
</dbReference>
<protein>
    <submittedName>
        <fullName evidence="1">Uncharacterized protein</fullName>
    </submittedName>
</protein>
<evidence type="ECO:0000313" key="2">
    <source>
        <dbReference type="Proteomes" id="UP000239415"/>
    </source>
</evidence>
<proteinExistence type="predicted"/>
<dbReference type="OrthoDB" id="4205169at2"/>
<comment type="caution">
    <text evidence="1">The sequence shown here is derived from an EMBL/GenBank/DDBJ whole genome shotgun (WGS) entry which is preliminary data.</text>
</comment>
<organism evidence="1 2">
    <name type="scientific">Actinoplanes italicus</name>
    <dbReference type="NCBI Taxonomy" id="113567"/>
    <lineage>
        <taxon>Bacteria</taxon>
        <taxon>Bacillati</taxon>
        <taxon>Actinomycetota</taxon>
        <taxon>Actinomycetes</taxon>
        <taxon>Micromonosporales</taxon>
        <taxon>Micromonosporaceae</taxon>
        <taxon>Actinoplanes</taxon>
    </lineage>
</organism>